<dbReference type="Gene3D" id="3.20.20.10">
    <property type="entry name" value="Alanine racemase"/>
    <property type="match status" value="1"/>
</dbReference>
<dbReference type="Pfam" id="PF01168">
    <property type="entry name" value="Ala_racemase_N"/>
    <property type="match status" value="1"/>
</dbReference>
<gene>
    <name evidence="6" type="ORF">IPF40_06015</name>
    <name evidence="7" type="ORF">IPI13_07245</name>
    <name evidence="8" type="ORF">IPP00_15840</name>
</gene>
<keyword evidence="1 2" id="KW-0663">Pyridoxal phosphate</keyword>
<dbReference type="Proteomes" id="UP000886632">
    <property type="component" value="Unassembled WGS sequence"/>
</dbReference>
<evidence type="ECO:0000313" key="9">
    <source>
        <dbReference type="Proteomes" id="UP000718281"/>
    </source>
</evidence>
<evidence type="ECO:0000313" key="8">
    <source>
        <dbReference type="EMBL" id="MBL0005373.1"/>
    </source>
</evidence>
<feature type="domain" description="Alanine racemase N-terminal" evidence="5">
    <location>
        <begin position="36"/>
        <end position="248"/>
    </location>
</feature>
<evidence type="ECO:0000256" key="4">
    <source>
        <dbReference type="RuleBase" id="RU004514"/>
    </source>
</evidence>
<dbReference type="EMBL" id="JADIXZ010000004">
    <property type="protein sequence ID" value="MBK6300611.1"/>
    <property type="molecule type" value="Genomic_DNA"/>
</dbReference>
<dbReference type="InterPro" id="IPR001608">
    <property type="entry name" value="Ala_racemase_N"/>
</dbReference>
<dbReference type="HAMAP" id="MF_02087">
    <property type="entry name" value="PLP_homeostasis"/>
    <property type="match status" value="1"/>
</dbReference>
<organism evidence="6 9">
    <name type="scientific">Candidatus Phosphoribacter hodrii</name>
    <dbReference type="NCBI Taxonomy" id="2953743"/>
    <lineage>
        <taxon>Bacteria</taxon>
        <taxon>Bacillati</taxon>
        <taxon>Actinomycetota</taxon>
        <taxon>Actinomycetes</taxon>
        <taxon>Micrococcales</taxon>
        <taxon>Dermatophilaceae</taxon>
        <taxon>Candidatus Phosphoribacter</taxon>
    </lineage>
</organism>
<evidence type="ECO:0000313" key="7">
    <source>
        <dbReference type="EMBL" id="MBK7272961.1"/>
    </source>
</evidence>
<evidence type="ECO:0000259" key="5">
    <source>
        <dbReference type="Pfam" id="PF01168"/>
    </source>
</evidence>
<comment type="function">
    <text evidence="2">Pyridoxal 5'-phosphate (PLP)-binding protein, which is involved in PLP homeostasis.</text>
</comment>
<accession>A0A934X3X9</accession>
<evidence type="ECO:0000313" key="10">
    <source>
        <dbReference type="Proteomes" id="UP000726105"/>
    </source>
</evidence>
<dbReference type="PANTHER" id="PTHR10146:SF14">
    <property type="entry name" value="PYRIDOXAL PHOSPHATE HOMEOSTASIS PROTEIN"/>
    <property type="match status" value="1"/>
</dbReference>
<sequence length="251" mass="25687">MGDQRAEALRAGLADVRERVARACDAAGRDPAEVTVIVVTKFFPASDVRRLAALGVRDMGENRDQEASAKFADVKADTAGLRLHFIGQIQTNKAASVASYADVVHTVDRLKLVTALDRGAAAADRRLRVLVQVDLDPARPAATLGAVATAAASAGPARGGADPADVGGLVAAVQASAALDLLGVMAVAPLGVDPGPAFGRLADVSRAVRAVVPDATWISAGMSGDLEVAIRHGATHLRVGTAILGSRPTLR</sequence>
<comment type="similarity">
    <text evidence="2 4">Belongs to the pyridoxal phosphate-binding protein YggS/PROSC family.</text>
</comment>
<name>A0A934X3X9_9MICO</name>
<proteinExistence type="inferred from homology"/>
<dbReference type="PANTHER" id="PTHR10146">
    <property type="entry name" value="PROLINE SYNTHETASE CO-TRANSCRIBED BACTERIAL HOMOLOG PROTEIN"/>
    <property type="match status" value="1"/>
</dbReference>
<dbReference type="Proteomes" id="UP000718281">
    <property type="component" value="Unassembled WGS sequence"/>
</dbReference>
<dbReference type="EMBL" id="JADKGK010000026">
    <property type="protein sequence ID" value="MBL0005373.1"/>
    <property type="molecule type" value="Genomic_DNA"/>
</dbReference>
<dbReference type="InterPro" id="IPR011078">
    <property type="entry name" value="PyrdxlP_homeostasis"/>
</dbReference>
<dbReference type="AlphaFoldDB" id="A0A934X3X9"/>
<evidence type="ECO:0000256" key="1">
    <source>
        <dbReference type="ARBA" id="ARBA00022898"/>
    </source>
</evidence>
<comment type="cofactor">
    <cofactor evidence="3">
        <name>pyridoxal 5'-phosphate</name>
        <dbReference type="ChEBI" id="CHEBI:597326"/>
    </cofactor>
</comment>
<evidence type="ECO:0000313" key="6">
    <source>
        <dbReference type="EMBL" id="MBK6300611.1"/>
    </source>
</evidence>
<dbReference type="Proteomes" id="UP000726105">
    <property type="component" value="Unassembled WGS sequence"/>
</dbReference>
<protein>
    <recommendedName>
        <fullName evidence="2">Pyridoxal phosphate homeostasis protein</fullName>
        <shortName evidence="2">PLP homeostasis protein</shortName>
    </recommendedName>
</protein>
<dbReference type="GO" id="GO:0030170">
    <property type="term" value="F:pyridoxal phosphate binding"/>
    <property type="evidence" value="ECO:0007669"/>
    <property type="project" value="UniProtKB-UniRule"/>
</dbReference>
<dbReference type="SUPFAM" id="SSF51419">
    <property type="entry name" value="PLP-binding barrel"/>
    <property type="match status" value="1"/>
</dbReference>
<feature type="modified residue" description="N6-(pyridoxal phosphate)lysine" evidence="2 3">
    <location>
        <position position="41"/>
    </location>
</feature>
<evidence type="ECO:0000256" key="3">
    <source>
        <dbReference type="PIRSR" id="PIRSR004848-1"/>
    </source>
</evidence>
<dbReference type="EMBL" id="JADJIB010000002">
    <property type="protein sequence ID" value="MBK7272961.1"/>
    <property type="molecule type" value="Genomic_DNA"/>
</dbReference>
<dbReference type="PIRSF" id="PIRSF004848">
    <property type="entry name" value="YBL036c_PLPDEIII"/>
    <property type="match status" value="1"/>
</dbReference>
<reference evidence="9 10" key="1">
    <citation type="submission" date="2020-10" db="EMBL/GenBank/DDBJ databases">
        <title>Connecting structure to function with the recovery of over 1000 high-quality activated sludge metagenome-assembled genomes encoding full-length rRNA genes using long-read sequencing.</title>
        <authorList>
            <person name="Singleton C.M."/>
            <person name="Petriglieri F."/>
            <person name="Kristensen J.M."/>
            <person name="Kirkegaard R.H."/>
            <person name="Michaelsen T.Y."/>
            <person name="Andersen M.H."/>
            <person name="Karst S.M."/>
            <person name="Dueholm M.S."/>
            <person name="Nielsen P.H."/>
            <person name="Albertsen M."/>
        </authorList>
    </citation>
    <scope>NUCLEOTIDE SEQUENCE [LARGE SCALE GENOMIC DNA]</scope>
    <source>
        <strain evidence="6">AalE_18-Q3-R2-46_BAT3C.188</strain>
        <strain evidence="7">Ega_18-Q3-R5-49_MAXAC.001</strain>
        <strain evidence="8">Ribe_18-Q3-R11-54_MAXAC.001</strain>
    </source>
</reference>
<dbReference type="InterPro" id="IPR029066">
    <property type="entry name" value="PLP-binding_barrel"/>
</dbReference>
<dbReference type="CDD" id="cd00635">
    <property type="entry name" value="PLPDE_III_YBL036c_like"/>
    <property type="match status" value="1"/>
</dbReference>
<comment type="caution">
    <text evidence="6">The sequence shown here is derived from an EMBL/GenBank/DDBJ whole genome shotgun (WGS) entry which is preliminary data.</text>
</comment>
<evidence type="ECO:0000256" key="2">
    <source>
        <dbReference type="HAMAP-Rule" id="MF_02087"/>
    </source>
</evidence>